<sequence>MRAFLKPCGPWDSGFCKARETCLMQAKFADAVPDAAAVAMVTASSRKSECNDNENGARLAVEDINTQGLTIDGHRIELQFDARAAATSPETGTQVANATACGILTKIKRVRPDAIMSGGVNATGELSAKRAVPGSRAKILGGDGVCTDKVGKLAGNASSAEPLLLRGAMPPTGYHPVIGEIASSGKGDLQEGAITFYDFRDGNRAVLDVVNM</sequence>
<gene>
    <name evidence="1" type="ORF">SAMN05192543_103335</name>
</gene>
<evidence type="ECO:0000313" key="1">
    <source>
        <dbReference type="EMBL" id="SFI49214.1"/>
    </source>
</evidence>
<dbReference type="AlphaFoldDB" id="A0A1I3IML0"/>
<organism evidence="1 2">
    <name type="scientific">Paraburkholderia megapolitana</name>
    <dbReference type="NCBI Taxonomy" id="420953"/>
    <lineage>
        <taxon>Bacteria</taxon>
        <taxon>Pseudomonadati</taxon>
        <taxon>Pseudomonadota</taxon>
        <taxon>Betaproteobacteria</taxon>
        <taxon>Burkholderiales</taxon>
        <taxon>Burkholderiaceae</taxon>
        <taxon>Paraburkholderia</taxon>
    </lineage>
</organism>
<dbReference type="STRING" id="420953.SAMN05192543_103335"/>
<dbReference type="Proteomes" id="UP000199548">
    <property type="component" value="Unassembled WGS sequence"/>
</dbReference>
<accession>A0A1I3IML0</accession>
<evidence type="ECO:0000313" key="2">
    <source>
        <dbReference type="Proteomes" id="UP000199548"/>
    </source>
</evidence>
<protein>
    <submittedName>
        <fullName evidence="1">Uncharacterized protein</fullName>
    </submittedName>
</protein>
<keyword evidence="2" id="KW-1185">Reference proteome</keyword>
<dbReference type="EMBL" id="FOQU01000003">
    <property type="protein sequence ID" value="SFI49214.1"/>
    <property type="molecule type" value="Genomic_DNA"/>
</dbReference>
<reference evidence="1 2" key="1">
    <citation type="submission" date="2016-10" db="EMBL/GenBank/DDBJ databases">
        <authorList>
            <person name="de Groot N.N."/>
        </authorList>
    </citation>
    <scope>NUCLEOTIDE SEQUENCE [LARGE SCALE GENOMIC DNA]</scope>
    <source>
        <strain evidence="1 2">LMG 23650</strain>
    </source>
</reference>
<proteinExistence type="predicted"/>
<name>A0A1I3IML0_9BURK</name>